<evidence type="ECO:0000313" key="2">
    <source>
        <dbReference type="Proteomes" id="UP001217918"/>
    </source>
</evidence>
<protein>
    <recommendedName>
        <fullName evidence="3">F-box domain-containing protein</fullName>
    </recommendedName>
</protein>
<dbReference type="SUPFAM" id="SSF52047">
    <property type="entry name" value="RNI-like"/>
    <property type="match status" value="1"/>
</dbReference>
<organism evidence="1 2">
    <name type="scientific">Phyllachora maydis</name>
    <dbReference type="NCBI Taxonomy" id="1825666"/>
    <lineage>
        <taxon>Eukaryota</taxon>
        <taxon>Fungi</taxon>
        <taxon>Dikarya</taxon>
        <taxon>Ascomycota</taxon>
        <taxon>Pezizomycotina</taxon>
        <taxon>Sordariomycetes</taxon>
        <taxon>Sordariomycetidae</taxon>
        <taxon>Phyllachorales</taxon>
        <taxon>Phyllachoraceae</taxon>
        <taxon>Phyllachora</taxon>
    </lineage>
</organism>
<dbReference type="EMBL" id="JAQQPM010000008">
    <property type="protein sequence ID" value="KAK2074841.1"/>
    <property type="molecule type" value="Genomic_DNA"/>
</dbReference>
<proteinExistence type="predicted"/>
<dbReference type="AlphaFoldDB" id="A0AAD9IBM6"/>
<dbReference type="Proteomes" id="UP001217918">
    <property type="component" value="Unassembled WGS sequence"/>
</dbReference>
<evidence type="ECO:0000313" key="1">
    <source>
        <dbReference type="EMBL" id="KAK2074841.1"/>
    </source>
</evidence>
<gene>
    <name evidence="1" type="ORF">P8C59_009015</name>
</gene>
<dbReference type="Gene3D" id="3.80.10.10">
    <property type="entry name" value="Ribonuclease Inhibitor"/>
    <property type="match status" value="1"/>
</dbReference>
<dbReference type="InterPro" id="IPR032675">
    <property type="entry name" value="LRR_dom_sf"/>
</dbReference>
<accession>A0AAD9IBM6</accession>
<keyword evidence="2" id="KW-1185">Reference proteome</keyword>
<reference evidence="1" key="1">
    <citation type="journal article" date="2023" name="Mol. Plant Microbe Interact.">
        <title>Elucidating the Obligate Nature and Biological Capacity of an Invasive Fungal Corn Pathogen.</title>
        <authorList>
            <person name="MacCready J.S."/>
            <person name="Roggenkamp E.M."/>
            <person name="Gdanetz K."/>
            <person name="Chilvers M.I."/>
        </authorList>
    </citation>
    <scope>NUCLEOTIDE SEQUENCE</scope>
    <source>
        <strain evidence="1">PM02</strain>
    </source>
</reference>
<evidence type="ECO:0008006" key="3">
    <source>
        <dbReference type="Google" id="ProtNLM"/>
    </source>
</evidence>
<name>A0AAD9IBM6_9PEZI</name>
<comment type="caution">
    <text evidence="1">The sequence shown here is derived from an EMBL/GenBank/DDBJ whole genome shotgun (WGS) entry which is preliminary data.</text>
</comment>
<sequence>MNSSYMVHQPPANPAAMDTYLGDLTVVDGFEMDEDGFSLVPAPTVDLATAWCPPIQPGQRTVLLGLPFEILRAIMAYVAVNEKTKQINMKIIRRFSTMNSVLRAVALDFLFRNVTVPMRYKYHGDAAMVAGLAQNPHLLRHARSIFLKANSAWISHHGALVVGETGPRMPPDTLARLLGAMPLLTTLTLDEMLVDDEDYLLRACRDVLPRLTTLTLHVAHWNAPEELIAACTGLRTLRLNCNGHAKGPEPGDCDHIDMALAAAGGLPLLETLDMFKFAHQQEDLDVGERPIQVTVGWDVASIINIHTHLPHLKSLALYGNISDVDTSLATRLAQQFTRFPRLERLIMTKELMADWNLIEPSALSDADSTDSDGDTAGSDVAMTDVDAHADGASDADSDAASHVGGPCYTLLDERQLASPQPDTWGHDADAARLLCAACPALREVGFVFKERGTMFAPVRTPQGRVEDVVETGNWINHYFHMFVLGDPEEWKRVYWL</sequence>